<feature type="region of interest" description="Disordered" evidence="4">
    <location>
        <begin position="144"/>
        <end position="168"/>
    </location>
</feature>
<evidence type="ECO:0000256" key="4">
    <source>
        <dbReference type="SAM" id="MobiDB-lite"/>
    </source>
</evidence>
<feature type="region of interest" description="Disordered" evidence="4">
    <location>
        <begin position="267"/>
        <end position="337"/>
    </location>
</feature>
<feature type="compositionally biased region" description="Basic and acidic residues" evidence="4">
    <location>
        <begin position="153"/>
        <end position="168"/>
    </location>
</feature>
<keyword evidence="3" id="KW-0175">Coiled coil</keyword>
<feature type="domain" description="Cep57 centrosome microtubule-binding" evidence="5">
    <location>
        <begin position="764"/>
        <end position="833"/>
    </location>
</feature>
<feature type="compositionally biased region" description="Basic and acidic residues" evidence="4">
    <location>
        <begin position="550"/>
        <end position="576"/>
    </location>
</feature>
<sequence>MGPVPILPSNSDLERRRLESTIDNDLHSLSLSSLPTSTTSHSHSHSHSFLSSNASTISLEYPRAETMSFSSQPHHHHHHHQHRSDYGAGSDTPRARAQPPITRVPSTVGRMTSFGGAGEQSMFVGASPVSTAGHHASAVSLGAGVFGKGNRNAARDAGDGSEFDPERSLGRLVGELGRVMGSDKLPSRPSSPFSPPRSPSPLPSVNQVGNLSFTLTRTDPLLSPPSSGGEQTITQKDYHHPQRPSGNANANTNSRFSSLARELGEDIQKARQGSATPAAPRRALSDSTSHNVMKAQAQTPVPPRKEKSININNRIHSLQDENRRPASAPCPLRSANVKDSSMDVTGYTNLMATPAKGFEYGTLGKNGEVGGDPASANIASTLATLNARLRALETENTVSRRRVRELEDELEKARGEVEIAKKDGGKRLRDVIGEKSALEDLVNSLRSHLVRLTVEVESNKALIAELRLTSSPPQRQNTAMVPPGSPSVSDELAALRREIERLSAEVSRLGGIVEEGLETRKKARGERTIRMEREEMERLVRQVIHEENEEQVKKVQRDMERRKARMKENETERETEGEAVVEPSKLRQGLHTAASTSPTLAPPTAQPPTRILKTQRQQEQEQERLIRPEPSHLEDDLDSPTPASRSISRQGSLTHGPNATIPKTKSRPTRRADTTNNAAGPSSPFPSIVGDELEAEFFSPSRKTQTKSQTQTQFASALDKGFIETQAELRSQVPSRNSQRSASGTGSGSASVSSARKGADGQELPPQTVLARVVRELEDDFAHYKAIYSELADQYKILDPASISSKRHVLAEHLKEVIDVLEQKADQIGDLYELLEFSDRPISPPAAQSQSQTQGEVRIQEGWIGKSVGDVLRMVKSSLGEEVFERLEDDLKVSAGMTRRRKSGGIEI</sequence>
<keyword evidence="7" id="KW-1185">Reference proteome</keyword>
<feature type="compositionally biased region" description="Polar residues" evidence="4">
    <location>
        <begin position="244"/>
        <end position="253"/>
    </location>
</feature>
<feature type="region of interest" description="Disordered" evidence="4">
    <location>
        <begin position="180"/>
        <end position="253"/>
    </location>
</feature>
<evidence type="ECO:0000256" key="1">
    <source>
        <dbReference type="ARBA" id="ARBA00004496"/>
    </source>
</evidence>
<evidence type="ECO:0000313" key="6">
    <source>
        <dbReference type="EMBL" id="WWC58737.1"/>
    </source>
</evidence>
<feature type="compositionally biased region" description="Polar residues" evidence="4">
    <location>
        <begin position="224"/>
        <end position="235"/>
    </location>
</feature>
<feature type="compositionally biased region" description="Polar residues" evidence="4">
    <location>
        <begin position="641"/>
        <end position="663"/>
    </location>
</feature>
<dbReference type="Pfam" id="PF06657">
    <property type="entry name" value="Cep57_MT_bd"/>
    <property type="match status" value="1"/>
</dbReference>
<dbReference type="EMBL" id="CP144530">
    <property type="protein sequence ID" value="WWC58737.1"/>
    <property type="molecule type" value="Genomic_DNA"/>
</dbReference>
<evidence type="ECO:0000259" key="5">
    <source>
        <dbReference type="Pfam" id="PF06657"/>
    </source>
</evidence>
<reference evidence="6" key="1">
    <citation type="submission" date="2013-07" db="EMBL/GenBank/DDBJ databases">
        <authorList>
            <consortium name="The Broad Institute Genome Sequencing Platform"/>
            <person name="Cuomo C."/>
            <person name="Litvintseva A."/>
            <person name="Chen Y."/>
            <person name="Heitman J."/>
            <person name="Sun S."/>
            <person name="Springer D."/>
            <person name="Dromer F."/>
            <person name="Young S.K."/>
            <person name="Zeng Q."/>
            <person name="Gargeya S."/>
            <person name="Fitzgerald M."/>
            <person name="Abouelleil A."/>
            <person name="Alvarado L."/>
            <person name="Berlin A.M."/>
            <person name="Chapman S.B."/>
            <person name="Dewar J."/>
            <person name="Goldberg J."/>
            <person name="Griggs A."/>
            <person name="Gujja S."/>
            <person name="Hansen M."/>
            <person name="Howarth C."/>
            <person name="Imamovic A."/>
            <person name="Larimer J."/>
            <person name="McCowan C."/>
            <person name="Murphy C."/>
            <person name="Pearson M."/>
            <person name="Priest M."/>
            <person name="Roberts A."/>
            <person name="Saif S."/>
            <person name="Shea T."/>
            <person name="Sykes S."/>
            <person name="Wortman J."/>
            <person name="Nusbaum C."/>
            <person name="Birren B."/>
        </authorList>
    </citation>
    <scope>NUCLEOTIDE SEQUENCE</scope>
    <source>
        <strain evidence="6">CBS 10117</strain>
    </source>
</reference>
<feature type="compositionally biased region" description="Basic residues" evidence="4">
    <location>
        <begin position="73"/>
        <end position="82"/>
    </location>
</feature>
<feature type="region of interest" description="Disordered" evidence="4">
    <location>
        <begin position="67"/>
        <end position="113"/>
    </location>
</feature>
<dbReference type="InterPro" id="IPR024957">
    <property type="entry name" value="Cep57_MT-bd_dom"/>
</dbReference>
<dbReference type="Proteomes" id="UP000078595">
    <property type="component" value="Chromosome 1"/>
</dbReference>
<feature type="coiled-coil region" evidence="3">
    <location>
        <begin position="382"/>
        <end position="423"/>
    </location>
</feature>
<dbReference type="AlphaFoldDB" id="A0AAJ8KI48"/>
<evidence type="ECO:0000256" key="3">
    <source>
        <dbReference type="SAM" id="Coils"/>
    </source>
</evidence>
<proteinExistence type="predicted"/>
<accession>A0AAJ8KI48</accession>
<dbReference type="GeneID" id="28964988"/>
<reference evidence="6" key="2">
    <citation type="submission" date="2024-02" db="EMBL/GenBank/DDBJ databases">
        <title>Comparative genomics of Cryptococcus and Kwoniella reveals pathogenesis evolution and contrasting modes of karyotype evolution via chromosome fusion or intercentromeric recombination.</title>
        <authorList>
            <person name="Coelho M.A."/>
            <person name="David-Palma M."/>
            <person name="Shea T."/>
            <person name="Bowers K."/>
            <person name="McGinley-Smith S."/>
            <person name="Mohammad A.W."/>
            <person name="Gnirke A."/>
            <person name="Yurkov A.M."/>
            <person name="Nowrousian M."/>
            <person name="Sun S."/>
            <person name="Cuomo C.A."/>
            <person name="Heitman J."/>
        </authorList>
    </citation>
    <scope>NUCLEOTIDE SEQUENCE</scope>
    <source>
        <strain evidence="6">CBS 10117</strain>
    </source>
</reference>
<evidence type="ECO:0000256" key="2">
    <source>
        <dbReference type="ARBA" id="ARBA00022490"/>
    </source>
</evidence>
<dbReference type="GO" id="GO:0008017">
    <property type="term" value="F:microtubule binding"/>
    <property type="evidence" value="ECO:0007669"/>
    <property type="project" value="InterPro"/>
</dbReference>
<feature type="compositionally biased region" description="Polar residues" evidence="4">
    <location>
        <begin position="205"/>
        <end position="217"/>
    </location>
</feature>
<keyword evidence="2" id="KW-0963">Cytoplasm</keyword>
<name>A0AAJ8KI48_9TREE</name>
<protein>
    <recommendedName>
        <fullName evidence="5">Cep57 centrosome microtubule-binding domain-containing protein</fullName>
    </recommendedName>
</protein>
<evidence type="ECO:0000313" key="7">
    <source>
        <dbReference type="Proteomes" id="UP000078595"/>
    </source>
</evidence>
<feature type="region of interest" description="Disordered" evidence="4">
    <location>
        <begin position="550"/>
        <end position="690"/>
    </location>
</feature>
<dbReference type="RefSeq" id="XP_065824378.1">
    <property type="nucleotide sequence ID" value="XM_065968306.1"/>
</dbReference>
<feature type="region of interest" description="Disordered" evidence="4">
    <location>
        <begin position="729"/>
        <end position="764"/>
    </location>
</feature>
<dbReference type="GO" id="GO:0005737">
    <property type="term" value="C:cytoplasm"/>
    <property type="evidence" value="ECO:0007669"/>
    <property type="project" value="UniProtKB-SubCell"/>
</dbReference>
<dbReference type="KEGG" id="kdj:28964988"/>
<comment type="subcellular location">
    <subcellularLocation>
        <location evidence="1">Cytoplasm</location>
    </subcellularLocation>
</comment>
<gene>
    <name evidence="6" type="ORF">I303_101281</name>
</gene>
<feature type="compositionally biased region" description="Basic and acidic residues" evidence="4">
    <location>
        <begin position="616"/>
        <end position="634"/>
    </location>
</feature>
<organism evidence="6 7">
    <name type="scientific">Kwoniella dejecticola CBS 10117</name>
    <dbReference type="NCBI Taxonomy" id="1296121"/>
    <lineage>
        <taxon>Eukaryota</taxon>
        <taxon>Fungi</taxon>
        <taxon>Dikarya</taxon>
        <taxon>Basidiomycota</taxon>
        <taxon>Agaricomycotina</taxon>
        <taxon>Tremellomycetes</taxon>
        <taxon>Tremellales</taxon>
        <taxon>Cryptococcaceae</taxon>
        <taxon>Kwoniella</taxon>
    </lineage>
</organism>
<feature type="compositionally biased region" description="Low complexity" evidence="4">
    <location>
        <begin position="738"/>
        <end position="756"/>
    </location>
</feature>
<feature type="compositionally biased region" description="Polar residues" evidence="4">
    <location>
        <begin position="285"/>
        <end position="299"/>
    </location>
</feature>
<feature type="compositionally biased region" description="Pro residues" evidence="4">
    <location>
        <begin position="192"/>
        <end position="202"/>
    </location>
</feature>